<evidence type="ECO:0000256" key="2">
    <source>
        <dbReference type="ARBA" id="ARBA00022771"/>
    </source>
</evidence>
<proteinExistence type="predicted"/>
<dbReference type="AlphaFoldDB" id="A0A3M6U0I5"/>
<dbReference type="InterPro" id="IPR001293">
    <property type="entry name" value="Znf_TRAF"/>
</dbReference>
<name>A0A3M6U0I5_POCDA</name>
<dbReference type="GO" id="GO:0008270">
    <property type="term" value="F:zinc ion binding"/>
    <property type="evidence" value="ECO:0007669"/>
    <property type="project" value="UniProtKB-KW"/>
</dbReference>
<evidence type="ECO:0000259" key="5">
    <source>
        <dbReference type="PROSITE" id="PS50145"/>
    </source>
</evidence>
<evidence type="ECO:0000256" key="4">
    <source>
        <dbReference type="PROSITE-ProRule" id="PRU00207"/>
    </source>
</evidence>
<feature type="zinc finger region" description="TRAF-type" evidence="4">
    <location>
        <begin position="19"/>
        <end position="71"/>
    </location>
</feature>
<dbReference type="Proteomes" id="UP000275408">
    <property type="component" value="Unassembled WGS sequence"/>
</dbReference>
<gene>
    <name evidence="6" type="ORF">pdam_00023706</name>
</gene>
<dbReference type="Pfam" id="PF02176">
    <property type="entry name" value="zf-TRAF"/>
    <property type="match status" value="1"/>
</dbReference>
<sequence length="175" mass="19718">MQCANKGCRKVLAREGMAAHISHCAKQKVPCQECGRKVHRECFEEHAAFICLNVRISCPLGCGTNLPRLYLTLHLGKCSGKALKCMVAGCIAIVKQKDVPRHTINAALTHTVLQEGEVQRLRGLMHFQKTKPNWILEEESVLSFRWRRGRWSYIRGPNLFSTEYSCPNGNNGGRI</sequence>
<evidence type="ECO:0000256" key="1">
    <source>
        <dbReference type="ARBA" id="ARBA00022723"/>
    </source>
</evidence>
<evidence type="ECO:0000256" key="3">
    <source>
        <dbReference type="ARBA" id="ARBA00022833"/>
    </source>
</evidence>
<comment type="caution">
    <text evidence="6">The sequence shown here is derived from an EMBL/GenBank/DDBJ whole genome shotgun (WGS) entry which is preliminary data.</text>
</comment>
<dbReference type="PROSITE" id="PS50145">
    <property type="entry name" value="ZF_TRAF"/>
    <property type="match status" value="1"/>
</dbReference>
<accession>A0A3M6U0I5</accession>
<feature type="domain" description="TRAF-type" evidence="5">
    <location>
        <begin position="19"/>
        <end position="71"/>
    </location>
</feature>
<keyword evidence="2 4" id="KW-0863">Zinc-finger</keyword>
<organism evidence="6 7">
    <name type="scientific">Pocillopora damicornis</name>
    <name type="common">Cauliflower coral</name>
    <name type="synonym">Millepora damicornis</name>
    <dbReference type="NCBI Taxonomy" id="46731"/>
    <lineage>
        <taxon>Eukaryota</taxon>
        <taxon>Metazoa</taxon>
        <taxon>Cnidaria</taxon>
        <taxon>Anthozoa</taxon>
        <taxon>Hexacorallia</taxon>
        <taxon>Scleractinia</taxon>
        <taxon>Astrocoeniina</taxon>
        <taxon>Pocilloporidae</taxon>
        <taxon>Pocillopora</taxon>
    </lineage>
</organism>
<dbReference type="Gene3D" id="3.30.40.10">
    <property type="entry name" value="Zinc/RING finger domain, C3HC4 (zinc finger)"/>
    <property type="match status" value="2"/>
</dbReference>
<evidence type="ECO:0000313" key="6">
    <source>
        <dbReference type="EMBL" id="RMX47205.1"/>
    </source>
</evidence>
<dbReference type="STRING" id="46731.A0A3M6U0I5"/>
<keyword evidence="1 4" id="KW-0479">Metal-binding</keyword>
<dbReference type="EMBL" id="RCHS01002465">
    <property type="protein sequence ID" value="RMX47205.1"/>
    <property type="molecule type" value="Genomic_DNA"/>
</dbReference>
<protein>
    <recommendedName>
        <fullName evidence="5">TRAF-type domain-containing protein</fullName>
    </recommendedName>
</protein>
<keyword evidence="7" id="KW-1185">Reference proteome</keyword>
<keyword evidence="3 4" id="KW-0862">Zinc</keyword>
<evidence type="ECO:0000313" key="7">
    <source>
        <dbReference type="Proteomes" id="UP000275408"/>
    </source>
</evidence>
<reference evidence="6 7" key="1">
    <citation type="journal article" date="2018" name="Sci. Rep.">
        <title>Comparative analysis of the Pocillopora damicornis genome highlights role of immune system in coral evolution.</title>
        <authorList>
            <person name="Cunning R."/>
            <person name="Bay R.A."/>
            <person name="Gillette P."/>
            <person name="Baker A.C."/>
            <person name="Traylor-Knowles N."/>
        </authorList>
    </citation>
    <scope>NUCLEOTIDE SEQUENCE [LARGE SCALE GENOMIC DNA]</scope>
    <source>
        <strain evidence="6">RSMAS</strain>
        <tissue evidence="6">Whole animal</tissue>
    </source>
</reference>
<dbReference type="InterPro" id="IPR013083">
    <property type="entry name" value="Znf_RING/FYVE/PHD"/>
</dbReference>